<feature type="domain" description="Peptidase M24" evidence="1">
    <location>
        <begin position="158"/>
        <end position="372"/>
    </location>
</feature>
<dbReference type="InterPro" id="IPR000994">
    <property type="entry name" value="Pept_M24"/>
</dbReference>
<evidence type="ECO:0000259" key="2">
    <source>
        <dbReference type="Pfam" id="PF01321"/>
    </source>
</evidence>
<dbReference type="SUPFAM" id="SSF53092">
    <property type="entry name" value="Creatinase/prolidase N-terminal domain"/>
    <property type="match status" value="1"/>
</dbReference>
<feature type="domain" description="Creatinase N-terminal" evidence="2">
    <location>
        <begin position="15"/>
        <end position="119"/>
    </location>
</feature>
<dbReference type="Gene3D" id="3.90.230.10">
    <property type="entry name" value="Creatinase/methionine aminopeptidase superfamily"/>
    <property type="match status" value="1"/>
</dbReference>
<accession>A0A1H1BHR7</accession>
<keyword evidence="3" id="KW-0031">Aminopeptidase</keyword>
<dbReference type="OrthoDB" id="1346at2157"/>
<protein>
    <submittedName>
        <fullName evidence="3">Xaa-Pro aminopeptidase</fullName>
    </submittedName>
</protein>
<dbReference type="EMBL" id="FNLC01000001">
    <property type="protein sequence ID" value="SDQ51564.1"/>
    <property type="molecule type" value="Genomic_DNA"/>
</dbReference>
<dbReference type="InterPro" id="IPR050659">
    <property type="entry name" value="Peptidase_M24B"/>
</dbReference>
<dbReference type="SUPFAM" id="SSF55920">
    <property type="entry name" value="Creatinase/aminopeptidase"/>
    <property type="match status" value="1"/>
</dbReference>
<dbReference type="AlphaFoldDB" id="A0A1H1BHR7"/>
<keyword evidence="3" id="KW-0378">Hydrolase</keyword>
<dbReference type="Gene3D" id="3.40.350.10">
    <property type="entry name" value="Creatinase/prolidase N-terminal domain"/>
    <property type="match status" value="1"/>
</dbReference>
<dbReference type="RefSeq" id="WP_090378312.1">
    <property type="nucleotide sequence ID" value="NZ_FNLC01000001.1"/>
</dbReference>
<evidence type="ECO:0000313" key="4">
    <source>
        <dbReference type="Proteomes" id="UP000198848"/>
    </source>
</evidence>
<keyword evidence="3" id="KW-0645">Protease</keyword>
<dbReference type="PANTHER" id="PTHR46112:SF2">
    <property type="entry name" value="XAA-PRO AMINOPEPTIDASE P-RELATED"/>
    <property type="match status" value="1"/>
</dbReference>
<gene>
    <name evidence="3" type="ORF">SAMN04489842_1050</name>
</gene>
<dbReference type="CDD" id="cd01066">
    <property type="entry name" value="APP_MetAP"/>
    <property type="match status" value="1"/>
</dbReference>
<reference evidence="4" key="1">
    <citation type="submission" date="2016-10" db="EMBL/GenBank/DDBJ databases">
        <authorList>
            <person name="Varghese N."/>
            <person name="Submissions S."/>
        </authorList>
    </citation>
    <scope>NUCLEOTIDE SEQUENCE [LARGE SCALE GENOMIC DNA]</scope>
    <source>
        <strain evidence="4">DSM 24767</strain>
    </source>
</reference>
<dbReference type="InterPro" id="IPR029149">
    <property type="entry name" value="Creatin/AminoP/Spt16_N"/>
</dbReference>
<proteinExistence type="predicted"/>
<dbReference type="GO" id="GO:0004177">
    <property type="term" value="F:aminopeptidase activity"/>
    <property type="evidence" value="ECO:0007669"/>
    <property type="project" value="UniProtKB-KW"/>
</dbReference>
<name>A0A1H1BHR7_NATTX</name>
<keyword evidence="4" id="KW-1185">Reference proteome</keyword>
<dbReference type="Pfam" id="PF01321">
    <property type="entry name" value="Creatinase_N"/>
    <property type="match status" value="1"/>
</dbReference>
<evidence type="ECO:0000259" key="1">
    <source>
        <dbReference type="Pfam" id="PF00557"/>
    </source>
</evidence>
<sequence>MTDLTISRAEHRERKRELLEYAAEDGYDGVVLFGSLNIHYVSGMYHLPTERPVALGITDERVEAVVPRLEQEHASRDDFLIDEVTTYFEYPQDDPMEQVAEMCERLGLANGSIAVDSDGSPARNGYTGPSLSDLLSGDVGVEDYITDMRETKSDAEIELIREASVWANLGHRLLQERIEVGRRPIEVRAEVEAEAVKSMLDTLGDRYEMRSWANPMQCLFTTGDVTGLPHSMDQTTRIERGDNIVTIVKPNVGGYTTELERTMFVGEVSDEKRDYFEIMKESQDIAIEAIEPGVEYATVEEVVVDYYEEQGVAEYTQHHVGHNIGLEGHERPFLDVDQDGEIRPGELFTVEPGFYVPGLGGFRHSDTVLVTEEGTETLTYYPRDLESLIV</sequence>
<dbReference type="InterPro" id="IPR036005">
    <property type="entry name" value="Creatinase/aminopeptidase-like"/>
</dbReference>
<dbReference type="PANTHER" id="PTHR46112">
    <property type="entry name" value="AMINOPEPTIDASE"/>
    <property type="match status" value="1"/>
</dbReference>
<dbReference type="STRING" id="1095778.SAMN04489842_1050"/>
<evidence type="ECO:0000313" key="3">
    <source>
        <dbReference type="EMBL" id="SDQ51564.1"/>
    </source>
</evidence>
<dbReference type="Pfam" id="PF00557">
    <property type="entry name" value="Peptidase_M24"/>
    <property type="match status" value="1"/>
</dbReference>
<dbReference type="InterPro" id="IPR000587">
    <property type="entry name" value="Creatinase_N"/>
</dbReference>
<organism evidence="3 4">
    <name type="scientific">Natronobacterium texcoconense</name>
    <dbReference type="NCBI Taxonomy" id="1095778"/>
    <lineage>
        <taxon>Archaea</taxon>
        <taxon>Methanobacteriati</taxon>
        <taxon>Methanobacteriota</taxon>
        <taxon>Stenosarchaea group</taxon>
        <taxon>Halobacteria</taxon>
        <taxon>Halobacteriales</taxon>
        <taxon>Natrialbaceae</taxon>
        <taxon>Natronobacterium</taxon>
    </lineage>
</organism>
<dbReference type="Proteomes" id="UP000198848">
    <property type="component" value="Unassembled WGS sequence"/>
</dbReference>